<dbReference type="FunFam" id="3.80.10.10:FF:000213">
    <property type="entry name" value="Tyrosine-sulfated glycopeptide receptor 1"/>
    <property type="match status" value="1"/>
</dbReference>
<dbReference type="InterPro" id="IPR003591">
    <property type="entry name" value="Leu-rich_rpt_typical-subtyp"/>
</dbReference>
<dbReference type="GO" id="GO:0051606">
    <property type="term" value="P:detection of stimulus"/>
    <property type="evidence" value="ECO:0007669"/>
    <property type="project" value="UniProtKB-ARBA"/>
</dbReference>
<dbReference type="InterPro" id="IPR032675">
    <property type="entry name" value="LRR_dom_sf"/>
</dbReference>
<comment type="similarity">
    <text evidence="2">Belongs to the RLP family.</text>
</comment>
<evidence type="ECO:0000256" key="12">
    <source>
        <dbReference type="SAM" id="Phobius"/>
    </source>
</evidence>
<keyword evidence="10" id="KW-0675">Receptor</keyword>
<evidence type="ECO:0000256" key="1">
    <source>
        <dbReference type="ARBA" id="ARBA00004251"/>
    </source>
</evidence>
<evidence type="ECO:0000313" key="13">
    <source>
        <dbReference type="EMBL" id="KAG2648608.1"/>
    </source>
</evidence>
<evidence type="ECO:0000313" key="14">
    <source>
        <dbReference type="Proteomes" id="UP000823388"/>
    </source>
</evidence>
<evidence type="ECO:0000256" key="7">
    <source>
        <dbReference type="ARBA" id="ARBA00022737"/>
    </source>
</evidence>
<dbReference type="SUPFAM" id="SSF52058">
    <property type="entry name" value="L domain-like"/>
    <property type="match status" value="1"/>
</dbReference>
<keyword evidence="8 12" id="KW-1133">Transmembrane helix</keyword>
<dbReference type="SMART" id="SM00369">
    <property type="entry name" value="LRR_TYP"/>
    <property type="match status" value="6"/>
</dbReference>
<evidence type="ECO:0000256" key="2">
    <source>
        <dbReference type="ARBA" id="ARBA00009592"/>
    </source>
</evidence>
<keyword evidence="11" id="KW-0325">Glycoprotein</keyword>
<keyword evidence="6" id="KW-0732">Signal</keyword>
<keyword evidence="7" id="KW-0677">Repeat</keyword>
<dbReference type="SUPFAM" id="SSF52047">
    <property type="entry name" value="RNI-like"/>
    <property type="match status" value="1"/>
</dbReference>
<sequence length="540" mass="59029">MDGAVEAVSLPSKRLEGSVSPSLGGLASLSRLNLSGNSLSGALPWEIMSNSFTGQFPLWETMQSLAVLNASRNSFTGLLPSFFCASAPSFAVLDVSYNHFSGGIPPELGSCSVLRVLKAGQNNLTGNLPDELFTATALEYLSFHDNYLQGVLDGARLIKLSNLAVLDLGGNNFSGDIPDSICRLKRLKELRLDRNNMTGELPSTMGSCIELTTINLKNNYFTGDLHKVNFSILSNLRTLDVSWNSLSGTIPDSVYLCRNLTRLGLSFNNLHGQISLRIGELKSLASLSLAENSFSNITNALHILQSSRNLNPLLIGGNFRSEEIPDDQIIDEACPFGPIPVWISTLNFLFYLDLSNNTLTGEIPAALMDMPMLQSDEEIASSSLIARDLELPVYNGPTPRYWTFSAFAAFMDLGKNYFTGEIPLEIGQLKALIPQTIGNLRNLEWLDLSNNHLSGTIPYALNNLHFLSEFNISNNDIEGLIPTGGQFDTFTNSSFVGNPKLSHRVSTRQGSYKVIFAISFGVFFVIGMLLDQLFLVRIIG</sequence>
<keyword evidence="4" id="KW-0433">Leucine-rich repeat</keyword>
<name>A0A8T0WN91_PANVG</name>
<keyword evidence="9 12" id="KW-0472">Membrane</keyword>
<dbReference type="InterPro" id="IPR050647">
    <property type="entry name" value="Plant_LRR-RLKs"/>
</dbReference>
<evidence type="ECO:0000256" key="8">
    <source>
        <dbReference type="ARBA" id="ARBA00022989"/>
    </source>
</evidence>
<keyword evidence="14" id="KW-1185">Reference proteome</keyword>
<evidence type="ECO:0000256" key="6">
    <source>
        <dbReference type="ARBA" id="ARBA00022729"/>
    </source>
</evidence>
<dbReference type="GO" id="GO:0005886">
    <property type="term" value="C:plasma membrane"/>
    <property type="evidence" value="ECO:0007669"/>
    <property type="project" value="UniProtKB-SubCell"/>
</dbReference>
<evidence type="ECO:0000256" key="10">
    <source>
        <dbReference type="ARBA" id="ARBA00023170"/>
    </source>
</evidence>
<dbReference type="InterPro" id="IPR001611">
    <property type="entry name" value="Leu-rich_rpt"/>
</dbReference>
<dbReference type="EMBL" id="CM029038">
    <property type="protein sequence ID" value="KAG2648608.1"/>
    <property type="molecule type" value="Genomic_DNA"/>
</dbReference>
<evidence type="ECO:0000256" key="3">
    <source>
        <dbReference type="ARBA" id="ARBA00022475"/>
    </source>
</evidence>
<dbReference type="FunFam" id="3.80.10.10:FF:000470">
    <property type="entry name" value="LRR receptor-like serine/threonine-protein kinase RPK2"/>
    <property type="match status" value="1"/>
</dbReference>
<evidence type="ECO:0000256" key="11">
    <source>
        <dbReference type="ARBA" id="ARBA00023180"/>
    </source>
</evidence>
<keyword evidence="3" id="KW-1003">Cell membrane</keyword>
<proteinExistence type="inferred from homology"/>
<dbReference type="PRINTS" id="PR00019">
    <property type="entry name" value="LEURICHRPT"/>
</dbReference>
<dbReference type="FunFam" id="3.80.10.10:FF:000530">
    <property type="entry name" value="Receptor-like protein 2"/>
    <property type="match status" value="1"/>
</dbReference>
<dbReference type="PROSITE" id="PS51450">
    <property type="entry name" value="LRR"/>
    <property type="match status" value="1"/>
</dbReference>
<organism evidence="13 14">
    <name type="scientific">Panicum virgatum</name>
    <name type="common">Blackwell switchgrass</name>
    <dbReference type="NCBI Taxonomy" id="38727"/>
    <lineage>
        <taxon>Eukaryota</taxon>
        <taxon>Viridiplantae</taxon>
        <taxon>Streptophyta</taxon>
        <taxon>Embryophyta</taxon>
        <taxon>Tracheophyta</taxon>
        <taxon>Spermatophyta</taxon>
        <taxon>Magnoliopsida</taxon>
        <taxon>Liliopsida</taxon>
        <taxon>Poales</taxon>
        <taxon>Poaceae</taxon>
        <taxon>PACMAD clade</taxon>
        <taxon>Panicoideae</taxon>
        <taxon>Panicodae</taxon>
        <taxon>Paniceae</taxon>
        <taxon>Panicinae</taxon>
        <taxon>Panicum</taxon>
        <taxon>Panicum sect. Hiantes</taxon>
    </lineage>
</organism>
<keyword evidence="5 12" id="KW-0812">Transmembrane</keyword>
<dbReference type="PANTHER" id="PTHR48056:SF57">
    <property type="entry name" value="LEUCINE-RICH REPEAT-CONTAINING N-TERMINAL PLANT-TYPE DOMAIN-CONTAINING PROTEIN"/>
    <property type="match status" value="1"/>
</dbReference>
<dbReference type="Pfam" id="PF00560">
    <property type="entry name" value="LRR_1"/>
    <property type="match status" value="7"/>
</dbReference>
<gene>
    <name evidence="13" type="ORF">PVAP13_1NG058300</name>
</gene>
<dbReference type="Gene3D" id="3.80.10.10">
    <property type="entry name" value="Ribonuclease Inhibitor"/>
    <property type="match status" value="4"/>
</dbReference>
<accession>A0A8T0WN91</accession>
<evidence type="ECO:0000256" key="5">
    <source>
        <dbReference type="ARBA" id="ARBA00022692"/>
    </source>
</evidence>
<dbReference type="Proteomes" id="UP000823388">
    <property type="component" value="Chromosome 1N"/>
</dbReference>
<dbReference type="AlphaFoldDB" id="A0A8T0WN91"/>
<dbReference type="PANTHER" id="PTHR48056">
    <property type="entry name" value="LRR RECEPTOR-LIKE SERINE/THREONINE-PROTEIN KINASE-RELATED"/>
    <property type="match status" value="1"/>
</dbReference>
<evidence type="ECO:0000256" key="4">
    <source>
        <dbReference type="ARBA" id="ARBA00022614"/>
    </source>
</evidence>
<feature type="transmembrane region" description="Helical" evidence="12">
    <location>
        <begin position="514"/>
        <end position="536"/>
    </location>
</feature>
<dbReference type="Pfam" id="PF13855">
    <property type="entry name" value="LRR_8"/>
    <property type="match status" value="1"/>
</dbReference>
<comment type="caution">
    <text evidence="13">The sequence shown here is derived from an EMBL/GenBank/DDBJ whole genome shotgun (WGS) entry which is preliminary data.</text>
</comment>
<evidence type="ECO:0000256" key="9">
    <source>
        <dbReference type="ARBA" id="ARBA00023136"/>
    </source>
</evidence>
<dbReference type="GO" id="GO:0033612">
    <property type="term" value="F:receptor serine/threonine kinase binding"/>
    <property type="evidence" value="ECO:0007669"/>
    <property type="project" value="TreeGrafter"/>
</dbReference>
<protein>
    <submittedName>
        <fullName evidence="13">Uncharacterized protein</fullName>
    </submittedName>
</protein>
<reference evidence="13" key="1">
    <citation type="submission" date="2020-05" db="EMBL/GenBank/DDBJ databases">
        <title>WGS assembly of Panicum virgatum.</title>
        <authorList>
            <person name="Lovell J.T."/>
            <person name="Jenkins J."/>
            <person name="Shu S."/>
            <person name="Juenger T.E."/>
            <person name="Schmutz J."/>
        </authorList>
    </citation>
    <scope>NUCLEOTIDE SEQUENCE</scope>
    <source>
        <strain evidence="13">AP13</strain>
    </source>
</reference>
<comment type="subcellular location">
    <subcellularLocation>
        <location evidence="1">Cell membrane</location>
        <topology evidence="1">Single-pass type I membrane protein</topology>
    </subcellularLocation>
</comment>